<dbReference type="STRING" id="1017273.SAMN05443094_102206"/>
<dbReference type="GO" id="GO:0005524">
    <property type="term" value="F:ATP binding"/>
    <property type="evidence" value="ECO:0007669"/>
    <property type="project" value="UniProtKB-KW"/>
</dbReference>
<protein>
    <submittedName>
        <fullName evidence="6">Macrolide ABC transporter ATP-binding protein</fullName>
    </submittedName>
    <submittedName>
        <fullName evidence="7">Putative ABC transport system ATP-binding protein</fullName>
    </submittedName>
</protein>
<dbReference type="CDD" id="cd03255">
    <property type="entry name" value="ABC_MJ0796_LolCDE_FtsE"/>
    <property type="match status" value="1"/>
</dbReference>
<name>A0A1N6RSK5_9BACI</name>
<evidence type="ECO:0000259" key="5">
    <source>
        <dbReference type="PROSITE" id="PS50893"/>
    </source>
</evidence>
<dbReference type="InterPro" id="IPR027417">
    <property type="entry name" value="P-loop_NTPase"/>
</dbReference>
<dbReference type="GO" id="GO:0016887">
    <property type="term" value="F:ATP hydrolysis activity"/>
    <property type="evidence" value="ECO:0007669"/>
    <property type="project" value="InterPro"/>
</dbReference>
<dbReference type="PANTHER" id="PTHR24220:SF86">
    <property type="entry name" value="ABC TRANSPORTER ABCH.1"/>
    <property type="match status" value="1"/>
</dbReference>
<keyword evidence="4 7" id="KW-0067">ATP-binding</keyword>
<sequence length="215" mass="23575">MIQFQEVRKAFGKQDVLRGASLHVAPGEYVAIMGKSGSGKSTLLNILGAMEDADDGRYQLAGHYVHKMSARKRTALRNAEIGFVFQQFQLIPNLSVYQNVKLPLTYGRKKLGGKRGRVLKALEDVGLLEKKGQKPGRLSGGEKQRVAIARALVNEPSMLLADEPTGSLDESTTETIMALFDEVHARGTTIVMITHDPEVAARAERVVHLRNGVLE</sequence>
<dbReference type="Proteomes" id="UP000186385">
    <property type="component" value="Unassembled WGS sequence"/>
</dbReference>
<accession>A0A1N6RSK5</accession>
<evidence type="ECO:0000313" key="6">
    <source>
        <dbReference type="EMBL" id="OXS79130.1"/>
    </source>
</evidence>
<feature type="domain" description="ABC transporter" evidence="5">
    <location>
        <begin position="2"/>
        <end position="215"/>
    </location>
</feature>
<dbReference type="PROSITE" id="PS00211">
    <property type="entry name" value="ABC_TRANSPORTER_1"/>
    <property type="match status" value="1"/>
</dbReference>
<dbReference type="RefSeq" id="WP_082084531.1">
    <property type="nucleotide sequence ID" value="NZ_FTLX01000002.1"/>
</dbReference>
<dbReference type="InterPro" id="IPR017871">
    <property type="entry name" value="ABC_transporter-like_CS"/>
</dbReference>
<keyword evidence="9" id="KW-1185">Reference proteome</keyword>
<evidence type="ECO:0000256" key="2">
    <source>
        <dbReference type="ARBA" id="ARBA00022448"/>
    </source>
</evidence>
<reference evidence="6" key="3">
    <citation type="submission" date="2017-03" db="EMBL/GenBank/DDBJ databases">
        <authorList>
            <person name="Dastager S.G."/>
            <person name="Neurgaonkar P.S."/>
            <person name="Dharne M.S."/>
        </authorList>
    </citation>
    <scope>NUCLEOTIDE SEQUENCE</scope>
    <source>
        <strain evidence="6">DSM 25145</strain>
    </source>
</reference>
<dbReference type="GO" id="GO:0022857">
    <property type="term" value="F:transmembrane transporter activity"/>
    <property type="evidence" value="ECO:0007669"/>
    <property type="project" value="UniProtKB-ARBA"/>
</dbReference>
<evidence type="ECO:0000313" key="8">
    <source>
        <dbReference type="Proteomes" id="UP000186385"/>
    </source>
</evidence>
<dbReference type="OrthoDB" id="9791546at2"/>
<dbReference type="PANTHER" id="PTHR24220">
    <property type="entry name" value="IMPORT ATP-BINDING PROTEIN"/>
    <property type="match status" value="1"/>
</dbReference>
<evidence type="ECO:0000256" key="3">
    <source>
        <dbReference type="ARBA" id="ARBA00022741"/>
    </source>
</evidence>
<reference evidence="7 8" key="1">
    <citation type="submission" date="2017-01" db="EMBL/GenBank/DDBJ databases">
        <authorList>
            <person name="Mah S.A."/>
            <person name="Swanson W.J."/>
            <person name="Moy G.W."/>
            <person name="Vacquier V.D."/>
        </authorList>
    </citation>
    <scope>NUCLEOTIDE SEQUENCE [LARGE SCALE GENOMIC DNA]</scope>
    <source>
        <strain evidence="7 8">NIO-1016</strain>
    </source>
</reference>
<evidence type="ECO:0000313" key="9">
    <source>
        <dbReference type="Proteomes" id="UP000215545"/>
    </source>
</evidence>
<dbReference type="Gene3D" id="3.40.50.300">
    <property type="entry name" value="P-loop containing nucleotide triphosphate hydrolases"/>
    <property type="match status" value="1"/>
</dbReference>
<dbReference type="SMART" id="SM00382">
    <property type="entry name" value="AAA"/>
    <property type="match status" value="1"/>
</dbReference>
<dbReference type="AlphaFoldDB" id="A0A1N6RSK5"/>
<dbReference type="GO" id="GO:0098796">
    <property type="term" value="C:membrane protein complex"/>
    <property type="evidence" value="ECO:0007669"/>
    <property type="project" value="UniProtKB-ARBA"/>
</dbReference>
<dbReference type="Proteomes" id="UP000215545">
    <property type="component" value="Unassembled WGS sequence"/>
</dbReference>
<dbReference type="FunFam" id="3.40.50.300:FF:000032">
    <property type="entry name" value="Export ABC transporter ATP-binding protein"/>
    <property type="match status" value="1"/>
</dbReference>
<keyword evidence="2" id="KW-0813">Transport</keyword>
<evidence type="ECO:0000256" key="1">
    <source>
        <dbReference type="ARBA" id="ARBA00005417"/>
    </source>
</evidence>
<dbReference type="SUPFAM" id="SSF52540">
    <property type="entry name" value="P-loop containing nucleoside triphosphate hydrolases"/>
    <property type="match status" value="1"/>
</dbReference>
<dbReference type="InterPro" id="IPR003439">
    <property type="entry name" value="ABC_transporter-like_ATP-bd"/>
</dbReference>
<reference evidence="9" key="2">
    <citation type="submission" date="2017-03" db="EMBL/GenBank/DDBJ databases">
        <title>Bacillus sp. V-88(T) DSM27956, whole genome shotgun sequencing project.</title>
        <authorList>
            <person name="Dastager S.G."/>
            <person name="Neurgaonkar P.S."/>
            <person name="Dharne M.S."/>
        </authorList>
    </citation>
    <scope>NUCLEOTIDE SEQUENCE [LARGE SCALE GENOMIC DNA]</scope>
    <source>
        <strain evidence="9">DSM 25145</strain>
    </source>
</reference>
<dbReference type="Pfam" id="PF00005">
    <property type="entry name" value="ABC_tran"/>
    <property type="match status" value="1"/>
</dbReference>
<dbReference type="InterPro" id="IPR003593">
    <property type="entry name" value="AAA+_ATPase"/>
</dbReference>
<comment type="similarity">
    <text evidence="1">Belongs to the ABC transporter superfamily.</text>
</comment>
<dbReference type="GO" id="GO:0005886">
    <property type="term" value="C:plasma membrane"/>
    <property type="evidence" value="ECO:0007669"/>
    <property type="project" value="TreeGrafter"/>
</dbReference>
<evidence type="ECO:0000256" key="4">
    <source>
        <dbReference type="ARBA" id="ARBA00022840"/>
    </source>
</evidence>
<gene>
    <name evidence="6" type="ORF">B1B05_04965</name>
    <name evidence="7" type="ORF">SAMN05443094_102206</name>
</gene>
<dbReference type="InterPro" id="IPR017911">
    <property type="entry name" value="MacB-like_ATP-bd"/>
</dbReference>
<proteinExistence type="inferred from homology"/>
<organism evidence="7 8">
    <name type="scientific">Domibacillus enclensis</name>
    <dbReference type="NCBI Taxonomy" id="1017273"/>
    <lineage>
        <taxon>Bacteria</taxon>
        <taxon>Bacillati</taxon>
        <taxon>Bacillota</taxon>
        <taxon>Bacilli</taxon>
        <taxon>Bacillales</taxon>
        <taxon>Bacillaceae</taxon>
        <taxon>Domibacillus</taxon>
    </lineage>
</organism>
<keyword evidence="3" id="KW-0547">Nucleotide-binding</keyword>
<dbReference type="PROSITE" id="PS50893">
    <property type="entry name" value="ABC_TRANSPORTER_2"/>
    <property type="match status" value="1"/>
</dbReference>
<dbReference type="EMBL" id="MWSK01000002">
    <property type="protein sequence ID" value="OXS79130.1"/>
    <property type="molecule type" value="Genomic_DNA"/>
</dbReference>
<dbReference type="InterPro" id="IPR015854">
    <property type="entry name" value="ABC_transpr_LolD-like"/>
</dbReference>
<evidence type="ECO:0000313" key="7">
    <source>
        <dbReference type="EMBL" id="SIQ31769.1"/>
    </source>
</evidence>
<dbReference type="EMBL" id="FTLX01000002">
    <property type="protein sequence ID" value="SIQ31769.1"/>
    <property type="molecule type" value="Genomic_DNA"/>
</dbReference>